<sequence>MAECSEQQEETYVVMKEMLKEFSDLFQEPAELPPKRMIEHQINLFPDAVPKKQAPYSTEVSGLEHQKRTQKDLERVNKFEEDKEDTADSAEDDIVGKSTATPKACFLLTEDAVVLENVHQGPHEMDGHDQEDPTAGKASAESNSGKLSYQK</sequence>
<organism evidence="2 3">
    <name type="scientific">Sesamum alatum</name>
    <dbReference type="NCBI Taxonomy" id="300844"/>
    <lineage>
        <taxon>Eukaryota</taxon>
        <taxon>Viridiplantae</taxon>
        <taxon>Streptophyta</taxon>
        <taxon>Embryophyta</taxon>
        <taxon>Tracheophyta</taxon>
        <taxon>Spermatophyta</taxon>
        <taxon>Magnoliopsida</taxon>
        <taxon>eudicotyledons</taxon>
        <taxon>Gunneridae</taxon>
        <taxon>Pentapetalae</taxon>
        <taxon>asterids</taxon>
        <taxon>lamiids</taxon>
        <taxon>Lamiales</taxon>
        <taxon>Pedaliaceae</taxon>
        <taxon>Sesamum</taxon>
    </lineage>
</organism>
<feature type="compositionally biased region" description="Basic and acidic residues" evidence="1">
    <location>
        <begin position="121"/>
        <end position="131"/>
    </location>
</feature>
<reference evidence="2" key="2">
    <citation type="journal article" date="2024" name="Plant">
        <title>Genomic evolution and insights into agronomic trait innovations of Sesamum species.</title>
        <authorList>
            <person name="Miao H."/>
            <person name="Wang L."/>
            <person name="Qu L."/>
            <person name="Liu H."/>
            <person name="Sun Y."/>
            <person name="Le M."/>
            <person name="Wang Q."/>
            <person name="Wei S."/>
            <person name="Zheng Y."/>
            <person name="Lin W."/>
            <person name="Duan Y."/>
            <person name="Cao H."/>
            <person name="Xiong S."/>
            <person name="Wang X."/>
            <person name="Wei L."/>
            <person name="Li C."/>
            <person name="Ma Q."/>
            <person name="Ju M."/>
            <person name="Zhao R."/>
            <person name="Li G."/>
            <person name="Mu C."/>
            <person name="Tian Q."/>
            <person name="Mei H."/>
            <person name="Zhang T."/>
            <person name="Gao T."/>
            <person name="Zhang H."/>
        </authorList>
    </citation>
    <scope>NUCLEOTIDE SEQUENCE</scope>
    <source>
        <strain evidence="2">3651</strain>
    </source>
</reference>
<feature type="region of interest" description="Disordered" evidence="1">
    <location>
        <begin position="117"/>
        <end position="151"/>
    </location>
</feature>
<accession>A0AAE1XKG3</accession>
<dbReference type="Proteomes" id="UP001293254">
    <property type="component" value="Unassembled WGS sequence"/>
</dbReference>
<proteinExistence type="predicted"/>
<gene>
    <name evidence="2" type="ORF">Salat_2772200</name>
</gene>
<reference evidence="2" key="1">
    <citation type="submission" date="2020-06" db="EMBL/GenBank/DDBJ databases">
        <authorList>
            <person name="Li T."/>
            <person name="Hu X."/>
            <person name="Zhang T."/>
            <person name="Song X."/>
            <person name="Zhang H."/>
            <person name="Dai N."/>
            <person name="Sheng W."/>
            <person name="Hou X."/>
            <person name="Wei L."/>
        </authorList>
    </citation>
    <scope>NUCLEOTIDE SEQUENCE</scope>
    <source>
        <strain evidence="2">3651</strain>
        <tissue evidence="2">Leaf</tissue>
    </source>
</reference>
<keyword evidence="3" id="KW-1185">Reference proteome</keyword>
<feature type="compositionally biased region" description="Basic and acidic residues" evidence="1">
    <location>
        <begin position="62"/>
        <end position="81"/>
    </location>
</feature>
<feature type="compositionally biased region" description="Polar residues" evidence="1">
    <location>
        <begin position="140"/>
        <end position="151"/>
    </location>
</feature>
<name>A0AAE1XKG3_9LAMI</name>
<protein>
    <submittedName>
        <fullName evidence="2">Uncharacterized protein</fullName>
    </submittedName>
</protein>
<comment type="caution">
    <text evidence="2">The sequence shown here is derived from an EMBL/GenBank/DDBJ whole genome shotgun (WGS) entry which is preliminary data.</text>
</comment>
<evidence type="ECO:0000256" key="1">
    <source>
        <dbReference type="SAM" id="MobiDB-lite"/>
    </source>
</evidence>
<feature type="compositionally biased region" description="Acidic residues" evidence="1">
    <location>
        <begin position="82"/>
        <end position="93"/>
    </location>
</feature>
<evidence type="ECO:0000313" key="3">
    <source>
        <dbReference type="Proteomes" id="UP001293254"/>
    </source>
</evidence>
<evidence type="ECO:0000313" key="2">
    <source>
        <dbReference type="EMBL" id="KAK4413595.1"/>
    </source>
</evidence>
<dbReference type="AlphaFoldDB" id="A0AAE1XKG3"/>
<dbReference type="EMBL" id="JACGWO010000012">
    <property type="protein sequence ID" value="KAK4413595.1"/>
    <property type="molecule type" value="Genomic_DNA"/>
</dbReference>
<feature type="region of interest" description="Disordered" evidence="1">
    <location>
        <begin position="49"/>
        <end position="96"/>
    </location>
</feature>